<dbReference type="Proteomes" id="UP000612808">
    <property type="component" value="Unassembled WGS sequence"/>
</dbReference>
<dbReference type="RefSeq" id="WP_203658172.1">
    <property type="nucleotide sequence ID" value="NZ_BAAAZM010000009.1"/>
</dbReference>
<keyword evidence="2" id="KW-1185">Reference proteome</keyword>
<proteinExistence type="predicted"/>
<reference evidence="1" key="1">
    <citation type="submission" date="2021-01" db="EMBL/GenBank/DDBJ databases">
        <title>Whole genome shotgun sequence of Actinocatenispora rupis NBRC 107355.</title>
        <authorList>
            <person name="Komaki H."/>
            <person name="Tamura T."/>
        </authorList>
    </citation>
    <scope>NUCLEOTIDE SEQUENCE</scope>
    <source>
        <strain evidence="1">NBRC 107355</strain>
    </source>
</reference>
<organism evidence="1 2">
    <name type="scientific">Actinocatenispora rupis</name>
    <dbReference type="NCBI Taxonomy" id="519421"/>
    <lineage>
        <taxon>Bacteria</taxon>
        <taxon>Bacillati</taxon>
        <taxon>Actinomycetota</taxon>
        <taxon>Actinomycetes</taxon>
        <taxon>Micromonosporales</taxon>
        <taxon>Micromonosporaceae</taxon>
        <taxon>Actinocatenispora</taxon>
    </lineage>
</organism>
<dbReference type="AlphaFoldDB" id="A0A8J3JCA0"/>
<name>A0A8J3JCA0_9ACTN</name>
<gene>
    <name evidence="1" type="ORF">Aru02nite_30720</name>
</gene>
<protein>
    <submittedName>
        <fullName evidence="1">Uncharacterized protein</fullName>
    </submittedName>
</protein>
<evidence type="ECO:0000313" key="1">
    <source>
        <dbReference type="EMBL" id="GID12183.1"/>
    </source>
</evidence>
<accession>A0A8J3JCA0</accession>
<dbReference type="EMBL" id="BOMB01000017">
    <property type="protein sequence ID" value="GID12183.1"/>
    <property type="molecule type" value="Genomic_DNA"/>
</dbReference>
<comment type="caution">
    <text evidence="1">The sequence shown here is derived from an EMBL/GenBank/DDBJ whole genome shotgun (WGS) entry which is preliminary data.</text>
</comment>
<sequence>MPRRPPGALRATPLTTREIRRALLRYRQVLRRPGRWVYLPQPDCPCCDVTYERDLLAEAIRTLPPRAAGALRRRVGEVDEELLRRSLPDPYADPGRPWWHRRLFAD</sequence>
<evidence type="ECO:0000313" key="2">
    <source>
        <dbReference type="Proteomes" id="UP000612808"/>
    </source>
</evidence>